<evidence type="ECO:0000313" key="2">
    <source>
        <dbReference type="Proteomes" id="UP000052257"/>
    </source>
</evidence>
<sequence>MIVLLEIDDLSIIEKYKNIDDTVFFILFNKKRYDEWRYDKHNQEEDTFALRQKWADHEYAKAIGQGLKRLDKNVEHKCSICGKTFIGISKAKYCSGACRAKSYRINKLKKENNL</sequence>
<organism evidence="1 2">
    <name type="scientific">Campylobacter hyointestinalis subsp. hyointestinalis</name>
    <dbReference type="NCBI Taxonomy" id="91352"/>
    <lineage>
        <taxon>Bacteria</taxon>
        <taxon>Pseudomonadati</taxon>
        <taxon>Campylobacterota</taxon>
        <taxon>Epsilonproteobacteria</taxon>
        <taxon>Campylobacterales</taxon>
        <taxon>Campylobacteraceae</taxon>
        <taxon>Campylobacter</taxon>
    </lineage>
</organism>
<name>A0A9W5EY00_CAMHY</name>
<dbReference type="EMBL" id="FAUW01000002">
    <property type="protein sequence ID" value="CUU79387.1"/>
    <property type="molecule type" value="Genomic_DNA"/>
</dbReference>
<gene>
    <name evidence="1" type="ORF">ERS739220_01067</name>
</gene>
<evidence type="ECO:0000313" key="1">
    <source>
        <dbReference type="EMBL" id="CUU79387.1"/>
    </source>
</evidence>
<proteinExistence type="predicted"/>
<dbReference type="AlphaFoldDB" id="A0A9W5EY00"/>
<dbReference type="Proteomes" id="UP000052257">
    <property type="component" value="Unassembled WGS sequence"/>
</dbReference>
<comment type="caution">
    <text evidence="1">The sequence shown here is derived from an EMBL/GenBank/DDBJ whole genome shotgun (WGS) entry which is preliminary data.</text>
</comment>
<dbReference type="RefSeq" id="WP_059431095.1">
    <property type="nucleotide sequence ID" value="NZ_FAUW01000002.1"/>
</dbReference>
<protein>
    <submittedName>
        <fullName evidence="1">Uncharacterized protein</fullName>
    </submittedName>
</protein>
<accession>A0A9W5EY00</accession>
<reference evidence="1 2" key="1">
    <citation type="submission" date="2015-11" db="EMBL/GenBank/DDBJ databases">
        <authorList>
            <consortium name="Pathogen Informatics"/>
        </authorList>
    </citation>
    <scope>NUCLEOTIDE SEQUENCE [LARGE SCALE GENOMIC DNA]</scope>
    <source>
        <strain evidence="1 2">006A-0191</strain>
    </source>
</reference>